<organism evidence="6 7">
    <name type="scientific">Pseudohalocynthiibacter aestuariivivens</name>
    <dbReference type="NCBI Taxonomy" id="1591409"/>
    <lineage>
        <taxon>Bacteria</taxon>
        <taxon>Pseudomonadati</taxon>
        <taxon>Pseudomonadota</taxon>
        <taxon>Alphaproteobacteria</taxon>
        <taxon>Rhodobacterales</taxon>
        <taxon>Paracoccaceae</taxon>
        <taxon>Pseudohalocynthiibacter</taxon>
    </lineage>
</organism>
<dbReference type="RefSeq" id="WP_213890291.1">
    <property type="nucleotide sequence ID" value="NZ_JAGFNU010000009.1"/>
</dbReference>
<dbReference type="EMBL" id="JBHMEA010000024">
    <property type="protein sequence ID" value="MFB9231689.1"/>
    <property type="molecule type" value="Genomic_DNA"/>
</dbReference>
<dbReference type="InterPro" id="IPR001638">
    <property type="entry name" value="Solute-binding_3/MltF_N"/>
</dbReference>
<protein>
    <submittedName>
        <fullName evidence="6">ABC transporter substrate-binding protein</fullName>
    </submittedName>
</protein>
<comment type="similarity">
    <text evidence="2">Belongs to the bacterial solute-binding protein SsuA/TauA family.</text>
</comment>
<dbReference type="PANTHER" id="PTHR30024:SF47">
    <property type="entry name" value="TAURINE-BINDING PERIPLASMIC PROTEIN"/>
    <property type="match status" value="1"/>
</dbReference>
<keyword evidence="7" id="KW-1185">Reference proteome</keyword>
<comment type="subcellular location">
    <subcellularLocation>
        <location evidence="1">Periplasm</location>
    </subcellularLocation>
</comment>
<accession>A0ABV5JE22</accession>
<dbReference type="PANTHER" id="PTHR30024">
    <property type="entry name" value="ALIPHATIC SULFONATES-BINDING PROTEIN-RELATED"/>
    <property type="match status" value="1"/>
</dbReference>
<name>A0ABV5JE22_9RHOB</name>
<evidence type="ECO:0000256" key="3">
    <source>
        <dbReference type="ARBA" id="ARBA00022729"/>
    </source>
</evidence>
<feature type="signal peptide" evidence="4">
    <location>
        <begin position="1"/>
        <end position="21"/>
    </location>
</feature>
<dbReference type="SUPFAM" id="SSF53850">
    <property type="entry name" value="Periplasmic binding protein-like II"/>
    <property type="match status" value="1"/>
</dbReference>
<feature type="chain" id="PRO_5045218524" evidence="4">
    <location>
        <begin position="22"/>
        <end position="324"/>
    </location>
</feature>
<dbReference type="Gene3D" id="3.40.190.10">
    <property type="entry name" value="Periplasmic binding protein-like II"/>
    <property type="match status" value="2"/>
</dbReference>
<evidence type="ECO:0000313" key="7">
    <source>
        <dbReference type="Proteomes" id="UP001589683"/>
    </source>
</evidence>
<evidence type="ECO:0000256" key="2">
    <source>
        <dbReference type="ARBA" id="ARBA00010742"/>
    </source>
</evidence>
<dbReference type="SMART" id="SM00062">
    <property type="entry name" value="PBPb"/>
    <property type="match status" value="1"/>
</dbReference>
<dbReference type="Proteomes" id="UP001589683">
    <property type="component" value="Unassembled WGS sequence"/>
</dbReference>
<evidence type="ECO:0000313" key="6">
    <source>
        <dbReference type="EMBL" id="MFB9231689.1"/>
    </source>
</evidence>
<keyword evidence="3 4" id="KW-0732">Signal</keyword>
<dbReference type="Pfam" id="PF09084">
    <property type="entry name" value="NMT1"/>
    <property type="match status" value="1"/>
</dbReference>
<feature type="domain" description="Solute-binding protein family 3/N-terminal" evidence="5">
    <location>
        <begin position="26"/>
        <end position="240"/>
    </location>
</feature>
<sequence length="324" mass="34603">MNTSIKSLLVASALSALTALAAHAEALKLAHSTWVGYGPFYIAQEKGFFTEEGVEIELTVMENTPLKMGALMAGRIDIVASTADEFPTYMRDGKPLRYILAVDNSNGGDGVVSNKDIATVADLKGRTVAFEEGSVSQFFINALLRREGLTQDDIEMVNMTATDAGVAFTAGRVDAAVTWEPSLSQGAATEHGKILVSSSETPGLIVDVVAVLGSTADEHEEELKAFVRAWQRALDFLETNPDEAYQIMAVGVGGWLEDPNEFKAAASGIQYLDISTNLEMFGTADAPGILTDTISNAITIWGDLGRIKVEGLQASDLIDTSFLQ</sequence>
<proteinExistence type="inferred from homology"/>
<reference evidence="6 7" key="1">
    <citation type="submission" date="2024-09" db="EMBL/GenBank/DDBJ databases">
        <authorList>
            <person name="Sun Q."/>
            <person name="Mori K."/>
        </authorList>
    </citation>
    <scope>NUCLEOTIDE SEQUENCE [LARGE SCALE GENOMIC DNA]</scope>
    <source>
        <strain evidence="6 7">CECT 8726</strain>
    </source>
</reference>
<comment type="caution">
    <text evidence="6">The sequence shown here is derived from an EMBL/GenBank/DDBJ whole genome shotgun (WGS) entry which is preliminary data.</text>
</comment>
<gene>
    <name evidence="6" type="ORF">ACFFUT_07810</name>
</gene>
<evidence type="ECO:0000256" key="1">
    <source>
        <dbReference type="ARBA" id="ARBA00004418"/>
    </source>
</evidence>
<evidence type="ECO:0000259" key="5">
    <source>
        <dbReference type="SMART" id="SM00062"/>
    </source>
</evidence>
<evidence type="ECO:0000256" key="4">
    <source>
        <dbReference type="SAM" id="SignalP"/>
    </source>
</evidence>
<dbReference type="InterPro" id="IPR015168">
    <property type="entry name" value="SsuA/THI5"/>
</dbReference>
<dbReference type="CDD" id="cd13563">
    <property type="entry name" value="PBP2_SsuA_like_6"/>
    <property type="match status" value="1"/>
</dbReference>